<dbReference type="AlphaFoldDB" id="A0A372LJT8"/>
<dbReference type="InterPro" id="IPR023198">
    <property type="entry name" value="PGP-like_dom2"/>
</dbReference>
<evidence type="ECO:0000256" key="3">
    <source>
        <dbReference type="ARBA" id="ARBA00022842"/>
    </source>
</evidence>
<dbReference type="GO" id="GO:0046872">
    <property type="term" value="F:metal ion binding"/>
    <property type="evidence" value="ECO:0007669"/>
    <property type="project" value="UniProtKB-KW"/>
</dbReference>
<dbReference type="RefSeq" id="WP_117320688.1">
    <property type="nucleotide sequence ID" value="NZ_QVTD01000001.1"/>
</dbReference>
<dbReference type="OrthoDB" id="6101375at2"/>
<keyword evidence="3" id="KW-0460">Magnesium</keyword>
<organism evidence="4 5">
    <name type="scientific">Peribacillus glennii</name>
    <dbReference type="NCBI Taxonomy" id="2303991"/>
    <lineage>
        <taxon>Bacteria</taxon>
        <taxon>Bacillati</taxon>
        <taxon>Bacillota</taxon>
        <taxon>Bacilli</taxon>
        <taxon>Bacillales</taxon>
        <taxon>Bacillaceae</taxon>
        <taxon>Peribacillus</taxon>
    </lineage>
</organism>
<proteinExistence type="predicted"/>
<reference evidence="4 5" key="1">
    <citation type="submission" date="2018-08" db="EMBL/GenBank/DDBJ databases">
        <title>Bacillus chawlae sp. nov., Bacillus glennii sp. nov., and Bacillus saganii sp. nov. Isolated from the Vehicle Assembly Building at Kennedy Space Center where the Viking Spacecraft were Assembled.</title>
        <authorList>
            <person name="Seuylemezian A."/>
            <person name="Vaishampayan P."/>
        </authorList>
    </citation>
    <scope>NUCLEOTIDE SEQUENCE [LARGE SCALE GENOMIC DNA]</scope>
    <source>
        <strain evidence="4 5">V44-8</strain>
    </source>
</reference>
<dbReference type="Pfam" id="PF00702">
    <property type="entry name" value="Hydrolase"/>
    <property type="match status" value="1"/>
</dbReference>
<protein>
    <submittedName>
        <fullName evidence="4">HAD family hydrolase</fullName>
    </submittedName>
</protein>
<keyword evidence="2 4" id="KW-0378">Hydrolase</keyword>
<dbReference type="PANTHER" id="PTHR46470:SF2">
    <property type="entry name" value="GLYCERALDEHYDE 3-PHOSPHATE PHOSPHATASE"/>
    <property type="match status" value="1"/>
</dbReference>
<evidence type="ECO:0000313" key="5">
    <source>
        <dbReference type="Proteomes" id="UP000262939"/>
    </source>
</evidence>
<dbReference type="Gene3D" id="3.40.50.1000">
    <property type="entry name" value="HAD superfamily/HAD-like"/>
    <property type="match status" value="1"/>
</dbReference>
<evidence type="ECO:0000256" key="1">
    <source>
        <dbReference type="ARBA" id="ARBA00022723"/>
    </source>
</evidence>
<dbReference type="GO" id="GO:0016791">
    <property type="term" value="F:phosphatase activity"/>
    <property type="evidence" value="ECO:0007669"/>
    <property type="project" value="TreeGrafter"/>
</dbReference>
<sequence>MGKQNLIFDLDDTLIHCNKYFRATINSFVNQIKDWFPFITREEITQKQLEIDIKSISEYGLNSSRFPESLVSVYIFYSEKHQHKIQQEKIDIVRKIGQQVFEIEVQPFPYMYEVLNDLQQEGHNLYMYTGGDKENQTRKIVQLELEAYFGKNVFIYEHKNTEALKEVLQMIKADPKTTWMIGNSLKTDIKPALENGIHAIHIPSELEWSYNNIKIDIEPKGELLTINSLIQLPEIFRKYDGCVGEQSMQKTMSQD</sequence>
<dbReference type="Gene3D" id="1.10.150.240">
    <property type="entry name" value="Putative phosphatase, domain 2"/>
    <property type="match status" value="1"/>
</dbReference>
<evidence type="ECO:0000256" key="2">
    <source>
        <dbReference type="ARBA" id="ARBA00022801"/>
    </source>
</evidence>
<dbReference type="InterPro" id="IPR051400">
    <property type="entry name" value="HAD-like_hydrolase"/>
</dbReference>
<dbReference type="SFLD" id="SFLDS00003">
    <property type="entry name" value="Haloacid_Dehalogenase"/>
    <property type="match status" value="1"/>
</dbReference>
<dbReference type="SFLD" id="SFLDG01129">
    <property type="entry name" value="C1.5:_HAD__Beta-PGM__Phosphata"/>
    <property type="match status" value="1"/>
</dbReference>
<name>A0A372LJT8_9BACI</name>
<dbReference type="EMBL" id="QVTD01000001">
    <property type="protein sequence ID" value="RFU66717.1"/>
    <property type="molecule type" value="Genomic_DNA"/>
</dbReference>
<keyword evidence="5" id="KW-1185">Reference proteome</keyword>
<dbReference type="InterPro" id="IPR036412">
    <property type="entry name" value="HAD-like_sf"/>
</dbReference>
<dbReference type="Proteomes" id="UP000262939">
    <property type="component" value="Unassembled WGS sequence"/>
</dbReference>
<accession>A0A372LJT8</accession>
<evidence type="ECO:0000313" key="4">
    <source>
        <dbReference type="EMBL" id="RFU66717.1"/>
    </source>
</evidence>
<gene>
    <name evidence="4" type="ORF">D0466_00985</name>
</gene>
<dbReference type="PANTHER" id="PTHR46470">
    <property type="entry name" value="N-ACYLNEURAMINATE-9-PHOSPHATASE"/>
    <property type="match status" value="1"/>
</dbReference>
<dbReference type="InterPro" id="IPR023214">
    <property type="entry name" value="HAD_sf"/>
</dbReference>
<comment type="caution">
    <text evidence="4">The sequence shown here is derived from an EMBL/GenBank/DDBJ whole genome shotgun (WGS) entry which is preliminary data.</text>
</comment>
<keyword evidence="1" id="KW-0479">Metal-binding</keyword>
<dbReference type="SUPFAM" id="SSF56784">
    <property type="entry name" value="HAD-like"/>
    <property type="match status" value="1"/>
</dbReference>